<dbReference type="PANTHER" id="PTHR13847:SF289">
    <property type="entry name" value="GLYCINE OXIDASE"/>
    <property type="match status" value="1"/>
</dbReference>
<evidence type="ECO:0000259" key="2">
    <source>
        <dbReference type="Pfam" id="PF01266"/>
    </source>
</evidence>
<accession>A0A1V0TYK4</accession>
<dbReference type="AlphaFoldDB" id="A0A1V0TYK4"/>
<dbReference type="Gene3D" id="3.50.50.60">
    <property type="entry name" value="FAD/NAD(P)-binding domain"/>
    <property type="match status" value="1"/>
</dbReference>
<dbReference type="EMBL" id="CP020569">
    <property type="protein sequence ID" value="ARF57993.1"/>
    <property type="molecule type" value="Genomic_DNA"/>
</dbReference>
<sequence length="507" mass="55214">MRNSARAPLVSPAKRETVTVTTSSIDQKTFDVVVVGNGVLGLSLGLTLARRGLGVALIGEAHRPTAASTAAGAMLGCFGEVTTTLLKSEHGRTKMDFGVRAAKMWDSWLTALDEDAPGEDIRTADGTTVMLNTVGMAAIDDANFTAIRDMLDTYDEPYEDVDPADIEWLDPDPNARPLRAMHIPGEHAVNTPELLDRLQTAFVRRGGTVVDDTAVRLHHQDSRINGVTLASGAQLSSARVVLAGGARTQELLDTMPELSARIPRLVSGYGVSALMRTEGGSGPRSVLRTPNRAFACGLHVLPRGEGEVYVGATNVISPEPVTIPAMGDVLFLLECSARQVRRDLWGSGVHKLQVGNRPVSLDGFPLLGEAGVEGLWMMTGTYRDGLHLSPLLAEEMTRRLLGEEHHLDWDAFRPVRSPIAPESREEIVQTVSTHLLATGYEYPWRMPVMYPMLIEAGFQNSFSAWADELDPEFTPPAELLAVSRRLYPVIGKWLREYYAASRSAREV</sequence>
<evidence type="ECO:0000313" key="3">
    <source>
        <dbReference type="EMBL" id="ARF57993.1"/>
    </source>
</evidence>
<dbReference type="InterPro" id="IPR006076">
    <property type="entry name" value="FAD-dep_OxRdtase"/>
</dbReference>
<dbReference type="SUPFAM" id="SSF51905">
    <property type="entry name" value="FAD/NAD(P)-binding domain"/>
    <property type="match status" value="1"/>
</dbReference>
<dbReference type="Proteomes" id="UP000192726">
    <property type="component" value="Chromosome"/>
</dbReference>
<dbReference type="GO" id="GO:0005737">
    <property type="term" value="C:cytoplasm"/>
    <property type="evidence" value="ECO:0007669"/>
    <property type="project" value="TreeGrafter"/>
</dbReference>
<dbReference type="STRING" id="553510.B1H19_30775"/>
<protein>
    <submittedName>
        <fullName evidence="3">FAD-dependent oxidoreductase</fullName>
    </submittedName>
</protein>
<evidence type="ECO:0000256" key="1">
    <source>
        <dbReference type="ARBA" id="ARBA00023002"/>
    </source>
</evidence>
<dbReference type="Gene3D" id="3.30.9.10">
    <property type="entry name" value="D-Amino Acid Oxidase, subunit A, domain 2"/>
    <property type="match status" value="1"/>
</dbReference>
<keyword evidence="4" id="KW-1185">Reference proteome</keyword>
<feature type="domain" description="FAD dependent oxidoreductase" evidence="2">
    <location>
        <begin position="31"/>
        <end position="398"/>
    </location>
</feature>
<evidence type="ECO:0000313" key="4">
    <source>
        <dbReference type="Proteomes" id="UP000192726"/>
    </source>
</evidence>
<dbReference type="InterPro" id="IPR036188">
    <property type="entry name" value="FAD/NAD-bd_sf"/>
</dbReference>
<dbReference type="OrthoDB" id="9806257at2"/>
<gene>
    <name evidence="3" type="ORF">B1H19_30775</name>
</gene>
<proteinExistence type="predicted"/>
<dbReference type="Pfam" id="PF01266">
    <property type="entry name" value="DAO"/>
    <property type="match status" value="1"/>
</dbReference>
<organism evidence="3 4">
    <name type="scientific">Streptomyces gilvosporeus</name>
    <dbReference type="NCBI Taxonomy" id="553510"/>
    <lineage>
        <taxon>Bacteria</taxon>
        <taxon>Bacillati</taxon>
        <taxon>Actinomycetota</taxon>
        <taxon>Actinomycetes</taxon>
        <taxon>Kitasatosporales</taxon>
        <taxon>Streptomycetaceae</taxon>
        <taxon>Streptomyces</taxon>
    </lineage>
</organism>
<dbReference type="GO" id="GO:0016491">
    <property type="term" value="F:oxidoreductase activity"/>
    <property type="evidence" value="ECO:0007669"/>
    <property type="project" value="UniProtKB-KW"/>
</dbReference>
<keyword evidence="1" id="KW-0560">Oxidoreductase</keyword>
<dbReference type="KEGG" id="sgv:B1H19_30775"/>
<reference evidence="3 4" key="1">
    <citation type="submission" date="2017-04" db="EMBL/GenBank/DDBJ databases">
        <title>Complete Genome Sequence of Streptomyces gilvosporeus F607, a Capable Producer of Natamycin.</title>
        <authorList>
            <person name="Zong G."/>
            <person name="Zhong C."/>
            <person name="Fu J."/>
            <person name="Qin R."/>
            <person name="Cao G."/>
        </authorList>
    </citation>
    <scope>NUCLEOTIDE SEQUENCE [LARGE SCALE GENOMIC DNA]</scope>
    <source>
        <strain evidence="3 4">F607</strain>
    </source>
</reference>
<dbReference type="PANTHER" id="PTHR13847">
    <property type="entry name" value="SARCOSINE DEHYDROGENASE-RELATED"/>
    <property type="match status" value="1"/>
</dbReference>
<name>A0A1V0TYK4_9ACTN</name>